<dbReference type="NCBIfam" id="TIGR01563">
    <property type="entry name" value="gp16_SPP1"/>
    <property type="match status" value="1"/>
</dbReference>
<organism evidence="1">
    <name type="scientific">Siphoviridae sp. ctSwt2</name>
    <dbReference type="NCBI Taxonomy" id="2826346"/>
    <lineage>
        <taxon>Viruses</taxon>
        <taxon>Duplodnaviria</taxon>
        <taxon>Heunggongvirae</taxon>
        <taxon>Uroviricota</taxon>
        <taxon>Caudoviricetes</taxon>
    </lineage>
</organism>
<reference evidence="1" key="1">
    <citation type="journal article" date="2021" name="Proc. Natl. Acad. Sci. U.S.A.">
        <title>A Catalog of Tens of Thousands of Viruses from Human Metagenomes Reveals Hidden Associations with Chronic Diseases.</title>
        <authorList>
            <person name="Tisza M.J."/>
            <person name="Buck C.B."/>
        </authorList>
    </citation>
    <scope>NUCLEOTIDE SEQUENCE</scope>
    <source>
        <strain evidence="1">CtSwt2</strain>
    </source>
</reference>
<proteinExistence type="predicted"/>
<protein>
    <submittedName>
        <fullName evidence="1">Putative head-tail adaptor</fullName>
    </submittedName>
</protein>
<evidence type="ECO:0000313" key="1">
    <source>
        <dbReference type="EMBL" id="DAE23623.1"/>
    </source>
</evidence>
<accession>A0A8S5QWF5</accession>
<dbReference type="InterPro" id="IPR008767">
    <property type="entry name" value="Phage_SPP1_head-tail_adaptor"/>
</dbReference>
<name>A0A8S5QWF5_9CAUD</name>
<sequence length="108" mass="12789">MPKRQTNNLRWKAELLNIEVALDLNDRPVTVYKSKRNLFYEDIGVTAQEKYLSQQAKTDVVRRIKVRLDKSITEKFSAVRIDSVTYKITRIYTNMDKREMELSLAYVD</sequence>
<dbReference type="EMBL" id="BK015756">
    <property type="protein sequence ID" value="DAE23623.1"/>
    <property type="molecule type" value="Genomic_DNA"/>
</dbReference>